<keyword evidence="9 10" id="KW-0807">Transducer</keyword>
<evidence type="ECO:0000256" key="2">
    <source>
        <dbReference type="ARBA" id="ARBA00010663"/>
    </source>
</evidence>
<evidence type="ECO:0000256" key="6">
    <source>
        <dbReference type="ARBA" id="ARBA00023040"/>
    </source>
</evidence>
<evidence type="ECO:0000256" key="5">
    <source>
        <dbReference type="ARBA" id="ARBA00022989"/>
    </source>
</evidence>
<dbReference type="PROSITE" id="PS00237">
    <property type="entry name" value="G_PROTEIN_RECEP_F1_1"/>
    <property type="match status" value="1"/>
</dbReference>
<dbReference type="Proteomes" id="UP001497623">
    <property type="component" value="Unassembled WGS sequence"/>
</dbReference>
<dbReference type="PANTHER" id="PTHR24248">
    <property type="entry name" value="ADRENERGIC RECEPTOR-RELATED G-PROTEIN COUPLED RECEPTOR"/>
    <property type="match status" value="1"/>
</dbReference>
<dbReference type="PRINTS" id="PR00237">
    <property type="entry name" value="GPCRRHODOPSN"/>
</dbReference>
<dbReference type="GO" id="GO:0071880">
    <property type="term" value="P:adenylate cyclase-activating adrenergic receptor signaling pathway"/>
    <property type="evidence" value="ECO:0007669"/>
    <property type="project" value="TreeGrafter"/>
</dbReference>
<feature type="transmembrane region" description="Helical" evidence="11">
    <location>
        <begin position="215"/>
        <end position="241"/>
    </location>
</feature>
<comment type="subcellular location">
    <subcellularLocation>
        <location evidence="1">Cell membrane</location>
        <topology evidence="1">Multi-pass membrane protein</topology>
    </subcellularLocation>
</comment>
<comment type="similarity">
    <text evidence="2 10">Belongs to the G-protein coupled receptor 1 family.</text>
</comment>
<evidence type="ECO:0000256" key="7">
    <source>
        <dbReference type="ARBA" id="ARBA00023136"/>
    </source>
</evidence>
<keyword evidence="4 10" id="KW-0812">Transmembrane</keyword>
<dbReference type="SUPFAM" id="SSF81321">
    <property type="entry name" value="Family A G protein-coupled receptor-like"/>
    <property type="match status" value="1"/>
</dbReference>
<reference evidence="13 14" key="1">
    <citation type="submission" date="2024-05" db="EMBL/GenBank/DDBJ databases">
        <authorList>
            <person name="Wallberg A."/>
        </authorList>
    </citation>
    <scope>NUCLEOTIDE SEQUENCE [LARGE SCALE GENOMIC DNA]</scope>
</reference>
<dbReference type="GO" id="GO:0005886">
    <property type="term" value="C:plasma membrane"/>
    <property type="evidence" value="ECO:0007669"/>
    <property type="project" value="UniProtKB-SubCell"/>
</dbReference>
<proteinExistence type="inferred from homology"/>
<dbReference type="AlphaFoldDB" id="A0AAV2RDJ7"/>
<keyword evidence="6 10" id="KW-0297">G-protein coupled receptor</keyword>
<dbReference type="InterPro" id="IPR017452">
    <property type="entry name" value="GPCR_Rhodpsn_7TM"/>
</dbReference>
<keyword evidence="3" id="KW-1003">Cell membrane</keyword>
<evidence type="ECO:0000259" key="12">
    <source>
        <dbReference type="PROSITE" id="PS50262"/>
    </source>
</evidence>
<dbReference type="GO" id="GO:0043410">
    <property type="term" value="P:positive regulation of MAPK cascade"/>
    <property type="evidence" value="ECO:0007669"/>
    <property type="project" value="TreeGrafter"/>
</dbReference>
<comment type="caution">
    <text evidence="13">The sequence shown here is derived from an EMBL/GenBank/DDBJ whole genome shotgun (WGS) entry which is preliminary data.</text>
</comment>
<keyword evidence="7 11" id="KW-0472">Membrane</keyword>
<dbReference type="Gene3D" id="1.20.1070.10">
    <property type="entry name" value="Rhodopsin 7-helix transmembrane proteins"/>
    <property type="match status" value="1"/>
</dbReference>
<organism evidence="13 14">
    <name type="scientific">Meganyctiphanes norvegica</name>
    <name type="common">Northern krill</name>
    <name type="synonym">Thysanopoda norvegica</name>
    <dbReference type="NCBI Taxonomy" id="48144"/>
    <lineage>
        <taxon>Eukaryota</taxon>
        <taxon>Metazoa</taxon>
        <taxon>Ecdysozoa</taxon>
        <taxon>Arthropoda</taxon>
        <taxon>Crustacea</taxon>
        <taxon>Multicrustacea</taxon>
        <taxon>Malacostraca</taxon>
        <taxon>Eumalacostraca</taxon>
        <taxon>Eucarida</taxon>
        <taxon>Euphausiacea</taxon>
        <taxon>Euphausiidae</taxon>
        <taxon>Meganyctiphanes</taxon>
    </lineage>
</organism>
<feature type="transmembrane region" description="Helical" evidence="11">
    <location>
        <begin position="174"/>
        <end position="194"/>
    </location>
</feature>
<dbReference type="EMBL" id="CAXKWB010019405">
    <property type="protein sequence ID" value="CAL4121863.1"/>
    <property type="molecule type" value="Genomic_DNA"/>
</dbReference>
<keyword evidence="5 11" id="KW-1133">Transmembrane helix</keyword>
<accession>A0AAV2RDJ7</accession>
<evidence type="ECO:0000256" key="8">
    <source>
        <dbReference type="ARBA" id="ARBA00023170"/>
    </source>
</evidence>
<evidence type="ECO:0000313" key="13">
    <source>
        <dbReference type="EMBL" id="CAL4121863.1"/>
    </source>
</evidence>
<evidence type="ECO:0000256" key="11">
    <source>
        <dbReference type="SAM" id="Phobius"/>
    </source>
</evidence>
<gene>
    <name evidence="13" type="ORF">MNOR_LOCUS22725</name>
</gene>
<feature type="transmembrane region" description="Helical" evidence="11">
    <location>
        <begin position="90"/>
        <end position="123"/>
    </location>
</feature>
<evidence type="ECO:0000256" key="4">
    <source>
        <dbReference type="ARBA" id="ARBA00022692"/>
    </source>
</evidence>
<protein>
    <recommendedName>
        <fullName evidence="12">G-protein coupled receptors family 1 profile domain-containing protein</fullName>
    </recommendedName>
</protein>
<keyword evidence="8 10" id="KW-0675">Receptor</keyword>
<name>A0AAV2RDJ7_MEGNR</name>
<dbReference type="Pfam" id="PF00001">
    <property type="entry name" value="7tm_1"/>
    <property type="match status" value="1"/>
</dbReference>
<evidence type="ECO:0000313" key="14">
    <source>
        <dbReference type="Proteomes" id="UP001497623"/>
    </source>
</evidence>
<dbReference type="GO" id="GO:0004989">
    <property type="term" value="F:octopamine receptor activity"/>
    <property type="evidence" value="ECO:0007669"/>
    <property type="project" value="TreeGrafter"/>
</dbReference>
<keyword evidence="14" id="KW-1185">Reference proteome</keyword>
<feature type="domain" description="G-protein coupled receptors family 1 profile" evidence="12">
    <location>
        <begin position="115"/>
        <end position="299"/>
    </location>
</feature>
<dbReference type="PROSITE" id="PS50262">
    <property type="entry name" value="G_PROTEIN_RECEP_F1_2"/>
    <property type="match status" value="1"/>
</dbReference>
<sequence length="299" mass="33713">MDDYFYPYDNNITLDYGDIIHPSGAASPTSALPWLEEASVTQPTNVSVISPESFLSLTATTTRVTVALSTDVDHGSSMWLPTGVHQQHHVAWTVVLLVVVKALVMGLVIIASVLGNLLVIVSVARYHKLRVLTNYFVVSMAFADMLVALMAMFFNASVQITNTWLFGAVMCDLWNSMDVYFCTVSILHLCCISIDRYTAIVQPLDYPMRMTRKTVLLMLAVVWVAPVTISVLPIFLGWYTTQMQLDRMAQTPGLCDFQVNLPYALVSSCVSFWIPGTIMFLMYWRIYREADRQEMMVFR</sequence>
<evidence type="ECO:0000256" key="1">
    <source>
        <dbReference type="ARBA" id="ARBA00004651"/>
    </source>
</evidence>
<feature type="transmembrane region" description="Helical" evidence="11">
    <location>
        <begin position="261"/>
        <end position="286"/>
    </location>
</feature>
<evidence type="ECO:0000256" key="9">
    <source>
        <dbReference type="ARBA" id="ARBA00023224"/>
    </source>
</evidence>
<dbReference type="InterPro" id="IPR000276">
    <property type="entry name" value="GPCR_Rhodpsn"/>
</dbReference>
<dbReference type="PANTHER" id="PTHR24248:SF66">
    <property type="entry name" value="OCTOPAMINE RECEPTOR BETA-3R"/>
    <property type="match status" value="1"/>
</dbReference>
<evidence type="ECO:0000256" key="10">
    <source>
        <dbReference type="RuleBase" id="RU000688"/>
    </source>
</evidence>
<evidence type="ECO:0000256" key="3">
    <source>
        <dbReference type="ARBA" id="ARBA00022475"/>
    </source>
</evidence>
<feature type="non-terminal residue" evidence="13">
    <location>
        <position position="299"/>
    </location>
</feature>
<feature type="transmembrane region" description="Helical" evidence="11">
    <location>
        <begin position="135"/>
        <end position="154"/>
    </location>
</feature>